<dbReference type="EC" id="3.1.2.6" evidence="7"/>
<feature type="binding site" evidence="7">
    <location>
        <position position="55"/>
    </location>
    <ligand>
        <name>Zn(2+)</name>
        <dbReference type="ChEBI" id="CHEBI:29105"/>
        <label>1</label>
    </ligand>
</feature>
<dbReference type="UniPathway" id="UPA00619">
    <property type="reaction ID" value="UER00676"/>
</dbReference>
<dbReference type="HAMAP" id="MF_01374">
    <property type="entry name" value="Glyoxalase_2"/>
    <property type="match status" value="1"/>
</dbReference>
<feature type="domain" description="Metallo-beta-lactamase" evidence="8">
    <location>
        <begin position="12"/>
        <end position="169"/>
    </location>
</feature>
<comment type="similarity">
    <text evidence="3 7">Belongs to the metallo-beta-lactamase superfamily. Glyoxalase II family.</text>
</comment>
<evidence type="ECO:0000256" key="1">
    <source>
        <dbReference type="ARBA" id="ARBA00001623"/>
    </source>
</evidence>
<dbReference type="PIRSF" id="PIRSF005457">
    <property type="entry name" value="Glx"/>
    <property type="match status" value="1"/>
</dbReference>
<protein>
    <recommendedName>
        <fullName evidence="7">Hydroxyacylglutathione hydrolase</fullName>
        <ecNumber evidence="7">3.1.2.6</ecNumber>
    </recommendedName>
    <alternativeName>
        <fullName evidence="7">Glyoxalase II</fullName>
        <shortName evidence="7">Glx II</shortName>
    </alternativeName>
</protein>
<comment type="caution">
    <text evidence="9">The sequence shown here is derived from an EMBL/GenBank/DDBJ whole genome shotgun (WGS) entry which is preliminary data.</text>
</comment>
<feature type="binding site" evidence="7">
    <location>
        <position position="131"/>
    </location>
    <ligand>
        <name>Zn(2+)</name>
        <dbReference type="ChEBI" id="CHEBI:29105"/>
        <label>1</label>
    </ligand>
</feature>
<evidence type="ECO:0000256" key="6">
    <source>
        <dbReference type="ARBA" id="ARBA00022833"/>
    </source>
</evidence>
<feature type="binding site" evidence="7">
    <location>
        <position position="131"/>
    </location>
    <ligand>
        <name>Zn(2+)</name>
        <dbReference type="ChEBI" id="CHEBI:29105"/>
        <label>2</label>
    </ligand>
</feature>
<name>A0A4R5LSR3_9GAMM</name>
<comment type="subunit">
    <text evidence="7">Monomer.</text>
</comment>
<keyword evidence="5 7" id="KW-0378">Hydrolase</keyword>
<dbReference type="SMART" id="SM00849">
    <property type="entry name" value="Lactamase_B"/>
    <property type="match status" value="1"/>
</dbReference>
<dbReference type="InterPro" id="IPR017782">
    <property type="entry name" value="Hydroxyacylglutathione_Hdrlase"/>
</dbReference>
<dbReference type="GO" id="GO:0019243">
    <property type="term" value="P:methylglyoxal catabolic process to D-lactate via S-lactoyl-glutathione"/>
    <property type="evidence" value="ECO:0007669"/>
    <property type="project" value="UniProtKB-UniRule"/>
</dbReference>
<evidence type="ECO:0000256" key="7">
    <source>
        <dbReference type="HAMAP-Rule" id="MF_01374"/>
    </source>
</evidence>
<keyword evidence="10" id="KW-1185">Reference proteome</keyword>
<evidence type="ECO:0000313" key="10">
    <source>
        <dbReference type="Proteomes" id="UP000295554"/>
    </source>
</evidence>
<dbReference type="SUPFAM" id="SSF56281">
    <property type="entry name" value="Metallo-hydrolase/oxidoreductase"/>
    <property type="match status" value="1"/>
</dbReference>
<sequence length="257" mass="27787">MFNIRPIEAFSDNYIWLISRDDDKQAFVVDPGDASVVEQALSAQELELSGILITHHHFDHVGGLAELKAAHQPVVYGPDNPAIEGIDHRVSAGDSVDVLGQPFSVMEVPGHTLDHIAYFAGGDSPVLFCGDTLFAGGCGRLFEGTPLMMYRSLQSLMELPASTRVYCAHEYTLANLDFARAVEPGNPALSERMADAEATRARGEPTVPSTLALEQATNPFVRCGTEELQASLQAQDRLGDSAPAAVFATVRAWKDNF</sequence>
<feature type="binding site" evidence="7">
    <location>
        <position position="57"/>
    </location>
    <ligand>
        <name>Zn(2+)</name>
        <dbReference type="ChEBI" id="CHEBI:29105"/>
        <label>1</label>
    </ligand>
</feature>
<keyword evidence="6 7" id="KW-0862">Zinc</keyword>
<evidence type="ECO:0000256" key="2">
    <source>
        <dbReference type="ARBA" id="ARBA00004963"/>
    </source>
</evidence>
<dbReference type="EMBL" id="SMSE01000002">
    <property type="protein sequence ID" value="TDG13777.1"/>
    <property type="molecule type" value="Genomic_DNA"/>
</dbReference>
<dbReference type="Pfam" id="PF16123">
    <property type="entry name" value="HAGH_C"/>
    <property type="match status" value="1"/>
</dbReference>
<feature type="binding site" evidence="7">
    <location>
        <position position="169"/>
    </location>
    <ligand>
        <name>Zn(2+)</name>
        <dbReference type="ChEBI" id="CHEBI:29105"/>
        <label>2</label>
    </ligand>
</feature>
<dbReference type="InterPro" id="IPR050110">
    <property type="entry name" value="Glyoxalase_II_hydrolase"/>
</dbReference>
<feature type="binding site" evidence="7">
    <location>
        <position position="59"/>
    </location>
    <ligand>
        <name>Zn(2+)</name>
        <dbReference type="ChEBI" id="CHEBI:29105"/>
        <label>2</label>
    </ligand>
</feature>
<dbReference type="NCBIfam" id="TIGR03413">
    <property type="entry name" value="GSH_gloB"/>
    <property type="match status" value="1"/>
</dbReference>
<dbReference type="CDD" id="cd07723">
    <property type="entry name" value="hydroxyacylglutathione_hydrolase_MBL-fold"/>
    <property type="match status" value="1"/>
</dbReference>
<dbReference type="InterPro" id="IPR001279">
    <property type="entry name" value="Metallo-B-lactamas"/>
</dbReference>
<feature type="binding site" evidence="7">
    <location>
        <position position="60"/>
    </location>
    <ligand>
        <name>Zn(2+)</name>
        <dbReference type="ChEBI" id="CHEBI:29105"/>
        <label>2</label>
    </ligand>
</feature>
<dbReference type="InterPro" id="IPR032282">
    <property type="entry name" value="HAGH_C"/>
</dbReference>
<evidence type="ECO:0000259" key="8">
    <source>
        <dbReference type="SMART" id="SM00849"/>
    </source>
</evidence>
<dbReference type="GO" id="GO:0004416">
    <property type="term" value="F:hydroxyacylglutathione hydrolase activity"/>
    <property type="evidence" value="ECO:0007669"/>
    <property type="project" value="UniProtKB-UniRule"/>
</dbReference>
<evidence type="ECO:0000256" key="5">
    <source>
        <dbReference type="ARBA" id="ARBA00022801"/>
    </source>
</evidence>
<keyword evidence="4 7" id="KW-0479">Metal-binding</keyword>
<comment type="cofactor">
    <cofactor evidence="7">
        <name>Zn(2+)</name>
        <dbReference type="ChEBI" id="CHEBI:29105"/>
    </cofactor>
    <text evidence="7">Binds 2 Zn(2+) ions per subunit.</text>
</comment>
<dbReference type="InterPro" id="IPR035680">
    <property type="entry name" value="Clx_II_MBL"/>
</dbReference>
<comment type="catalytic activity">
    <reaction evidence="1 7">
        <text>an S-(2-hydroxyacyl)glutathione + H2O = a 2-hydroxy carboxylate + glutathione + H(+)</text>
        <dbReference type="Rhea" id="RHEA:21864"/>
        <dbReference type="ChEBI" id="CHEBI:15377"/>
        <dbReference type="ChEBI" id="CHEBI:15378"/>
        <dbReference type="ChEBI" id="CHEBI:57925"/>
        <dbReference type="ChEBI" id="CHEBI:58896"/>
        <dbReference type="ChEBI" id="CHEBI:71261"/>
        <dbReference type="EC" id="3.1.2.6"/>
    </reaction>
</comment>
<dbReference type="OrthoDB" id="9802248at2"/>
<dbReference type="PANTHER" id="PTHR43705">
    <property type="entry name" value="HYDROXYACYLGLUTATHIONE HYDROLASE"/>
    <property type="match status" value="1"/>
</dbReference>
<gene>
    <name evidence="7 9" type="primary">gloB</name>
    <name evidence="9" type="ORF">E2F43_09680</name>
</gene>
<comment type="pathway">
    <text evidence="2 7">Secondary metabolite metabolism; methylglyoxal degradation; (R)-lactate from methylglyoxal: step 2/2.</text>
</comment>
<dbReference type="GO" id="GO:0046872">
    <property type="term" value="F:metal ion binding"/>
    <property type="evidence" value="ECO:0007669"/>
    <property type="project" value="UniProtKB-KW"/>
</dbReference>
<dbReference type="Pfam" id="PF00753">
    <property type="entry name" value="Lactamase_B"/>
    <property type="match status" value="1"/>
</dbReference>
<feature type="binding site" evidence="7">
    <location>
        <position position="111"/>
    </location>
    <ligand>
        <name>Zn(2+)</name>
        <dbReference type="ChEBI" id="CHEBI:29105"/>
        <label>1</label>
    </ligand>
</feature>
<evidence type="ECO:0000313" key="9">
    <source>
        <dbReference type="EMBL" id="TDG13777.1"/>
    </source>
</evidence>
<dbReference type="RefSeq" id="WP_133212080.1">
    <property type="nucleotide sequence ID" value="NZ_SMSE01000002.1"/>
</dbReference>
<dbReference type="InterPro" id="IPR036866">
    <property type="entry name" value="RibonucZ/Hydroxyglut_hydro"/>
</dbReference>
<dbReference type="AlphaFoldDB" id="A0A4R5LSR3"/>
<dbReference type="PANTHER" id="PTHR43705:SF1">
    <property type="entry name" value="HYDROXYACYLGLUTATHIONE HYDROLASE GLOB"/>
    <property type="match status" value="1"/>
</dbReference>
<reference evidence="9 10" key="1">
    <citation type="submission" date="2019-03" db="EMBL/GenBank/DDBJ databases">
        <title>Seongchinamella monodicae gen. nov., sp. nov., a novel member of the Gammaproteobacteria isolated from a tidal mudflat of beach.</title>
        <authorList>
            <person name="Yang H.G."/>
            <person name="Kang J.W."/>
            <person name="Lee S.D."/>
        </authorList>
    </citation>
    <scope>NUCLEOTIDE SEQUENCE [LARGE SCALE GENOMIC DNA]</scope>
    <source>
        <strain evidence="9 10">GH4-78</strain>
    </source>
</reference>
<evidence type="ECO:0000256" key="3">
    <source>
        <dbReference type="ARBA" id="ARBA00006759"/>
    </source>
</evidence>
<comment type="function">
    <text evidence="7">Thiolesterase that catalyzes the hydrolysis of S-D-lactoyl-glutathione to form glutathione and D-lactic acid.</text>
</comment>
<evidence type="ECO:0000256" key="4">
    <source>
        <dbReference type="ARBA" id="ARBA00022723"/>
    </source>
</evidence>
<organism evidence="9 10">
    <name type="scientific">Seongchinamella unica</name>
    <dbReference type="NCBI Taxonomy" id="2547392"/>
    <lineage>
        <taxon>Bacteria</taxon>
        <taxon>Pseudomonadati</taxon>
        <taxon>Pseudomonadota</taxon>
        <taxon>Gammaproteobacteria</taxon>
        <taxon>Cellvibrionales</taxon>
        <taxon>Halieaceae</taxon>
        <taxon>Seongchinamella</taxon>
    </lineage>
</organism>
<dbReference type="Proteomes" id="UP000295554">
    <property type="component" value="Unassembled WGS sequence"/>
</dbReference>
<dbReference type="Gene3D" id="3.60.15.10">
    <property type="entry name" value="Ribonuclease Z/Hydroxyacylglutathione hydrolase-like"/>
    <property type="match status" value="1"/>
</dbReference>
<accession>A0A4R5LSR3</accession>
<proteinExistence type="inferred from homology"/>